<proteinExistence type="predicted"/>
<reference evidence="2 3" key="2">
    <citation type="journal article" date="2012" name="Stand. Genomic Sci.">
        <title>Complete genome sequence of the aquatic bacterium Runella slithyformis type strain (LSU 4(T)).</title>
        <authorList>
            <person name="Copeland A."/>
            <person name="Zhang X."/>
            <person name="Misra M."/>
            <person name="Lapidus A."/>
            <person name="Nolan M."/>
            <person name="Lucas S."/>
            <person name="Deshpande S."/>
            <person name="Cheng J.F."/>
            <person name="Tapia R."/>
            <person name="Goodwin L.A."/>
            <person name="Pitluck S."/>
            <person name="Liolios K."/>
            <person name="Pagani I."/>
            <person name="Ivanova N."/>
            <person name="Mikhailova N."/>
            <person name="Pati A."/>
            <person name="Chen A."/>
            <person name="Palaniappan K."/>
            <person name="Land M."/>
            <person name="Hauser L."/>
            <person name="Pan C."/>
            <person name="Jeffries C.D."/>
            <person name="Detter J.C."/>
            <person name="Brambilla E.M."/>
            <person name="Rohde M."/>
            <person name="Djao O.D."/>
            <person name="Goker M."/>
            <person name="Sikorski J."/>
            <person name="Tindall B.J."/>
            <person name="Woyke T."/>
            <person name="Bristow J."/>
            <person name="Eisen J.A."/>
            <person name="Markowitz V."/>
            <person name="Hugenholtz P."/>
            <person name="Kyrpides N.C."/>
            <person name="Klenk H.P."/>
            <person name="Mavromatis K."/>
        </authorList>
    </citation>
    <scope>NUCLEOTIDE SEQUENCE [LARGE SCALE GENOMIC DNA]</scope>
    <source>
        <strain evidence="3">ATCC 29530 / DSM 19594 / LMG 11500 / NCIMB 11436 / LSU 4</strain>
    </source>
</reference>
<feature type="chain" id="PRO_5031527562" description="DUF5640 domain-containing protein" evidence="1">
    <location>
        <begin position="30"/>
        <end position="121"/>
    </location>
</feature>
<feature type="signal peptide" evidence="1">
    <location>
        <begin position="1"/>
        <end position="29"/>
    </location>
</feature>
<keyword evidence="3" id="KW-1185">Reference proteome</keyword>
<geneLocation type="plasmid" evidence="2 3">
    <name>pRUNSL01</name>
</geneLocation>
<reference evidence="3" key="1">
    <citation type="submission" date="2011-06" db="EMBL/GenBank/DDBJ databases">
        <title>The complete genome of plasmid 1 of Runella slithyformis DSM 19594.</title>
        <authorList>
            <consortium name="US DOE Joint Genome Institute (JGI-PGF)"/>
            <person name="Lucas S."/>
            <person name="Han J."/>
            <person name="Lapidus A."/>
            <person name="Bruce D."/>
            <person name="Goodwin L."/>
            <person name="Pitluck S."/>
            <person name="Peters L."/>
            <person name="Kyrpides N."/>
            <person name="Mavromatis K."/>
            <person name="Ivanova N."/>
            <person name="Ovchinnikova G."/>
            <person name="Zhang X."/>
            <person name="Misra M."/>
            <person name="Detter J.C."/>
            <person name="Tapia R."/>
            <person name="Han C."/>
            <person name="Land M."/>
            <person name="Hauser L."/>
            <person name="Markowitz V."/>
            <person name="Cheng J.-F."/>
            <person name="Hugenholtz P."/>
            <person name="Woyke T."/>
            <person name="Wu D."/>
            <person name="Tindall B."/>
            <person name="Faehrich R."/>
            <person name="Brambilla E."/>
            <person name="Klenk H.-P."/>
            <person name="Eisen J.A."/>
        </authorList>
    </citation>
    <scope>NUCLEOTIDE SEQUENCE [LARGE SCALE GENOMIC DNA]</scope>
    <source>
        <strain evidence="3">ATCC 29530 / DSM 19594 / LMG 11500 / NCIMB 11436 / LSU 4</strain>
        <plasmid evidence="3">pRUNSL01</plasmid>
    </source>
</reference>
<keyword evidence="1" id="KW-0732">Signal</keyword>
<accession>A0A7U3ZRG2</accession>
<organism evidence="2 3">
    <name type="scientific">Runella slithyformis (strain ATCC 29530 / DSM 19594 / LMG 11500 / NCIMB 11436 / LSU 4)</name>
    <dbReference type="NCBI Taxonomy" id="761193"/>
    <lineage>
        <taxon>Bacteria</taxon>
        <taxon>Pseudomonadati</taxon>
        <taxon>Bacteroidota</taxon>
        <taxon>Cytophagia</taxon>
        <taxon>Cytophagales</taxon>
        <taxon>Spirosomataceae</taxon>
        <taxon>Runella</taxon>
    </lineage>
</organism>
<keyword evidence="2" id="KW-0614">Plasmid</keyword>
<gene>
    <name evidence="2" type="ordered locus">Runsl_5726</name>
</gene>
<evidence type="ECO:0008006" key="4">
    <source>
        <dbReference type="Google" id="ProtNLM"/>
    </source>
</evidence>
<dbReference type="Proteomes" id="UP000000493">
    <property type="component" value="Plasmid pRUNSL01"/>
</dbReference>
<protein>
    <recommendedName>
        <fullName evidence="4">DUF5640 domain-containing protein</fullName>
    </recommendedName>
</protein>
<name>A0A7U3ZRG2_RUNSL</name>
<sequence>MFKQNPRFFTMKKVFFSLFLSIATLAAFAQSPIDGNWKGTRDTPNGTFEVTYTFKVEGNKLTGTWKTQFGEAALEEGKVDGKKISYSISFNDRKMSYTGELVSDKEIMVKSERGEMKLAKQ</sequence>
<dbReference type="AlphaFoldDB" id="A0A7U3ZRG2"/>
<dbReference type="KEGG" id="rsi:Runsl_5726"/>
<evidence type="ECO:0000256" key="1">
    <source>
        <dbReference type="SAM" id="SignalP"/>
    </source>
</evidence>
<evidence type="ECO:0000313" key="2">
    <source>
        <dbReference type="EMBL" id="AEI52011.1"/>
    </source>
</evidence>
<evidence type="ECO:0000313" key="3">
    <source>
        <dbReference type="Proteomes" id="UP000000493"/>
    </source>
</evidence>
<dbReference type="EMBL" id="CP002860">
    <property type="protein sequence ID" value="AEI52011.1"/>
    <property type="molecule type" value="Genomic_DNA"/>
</dbReference>